<comment type="caution">
    <text evidence="2">The sequence shown here is derived from an EMBL/GenBank/DDBJ whole genome shotgun (WGS) entry which is preliminary data.</text>
</comment>
<evidence type="ECO:0000313" key="2">
    <source>
        <dbReference type="EMBL" id="MFM9611100.1"/>
    </source>
</evidence>
<dbReference type="Pfam" id="PF19054">
    <property type="entry name" value="DUF5753"/>
    <property type="match status" value="1"/>
</dbReference>
<evidence type="ECO:0000313" key="3">
    <source>
        <dbReference type="Proteomes" id="UP001631957"/>
    </source>
</evidence>
<organism evidence="2 3">
    <name type="scientific">Streptomyces niveiscabiei</name>
    <dbReference type="NCBI Taxonomy" id="164115"/>
    <lineage>
        <taxon>Bacteria</taxon>
        <taxon>Bacillati</taxon>
        <taxon>Actinomycetota</taxon>
        <taxon>Actinomycetes</taxon>
        <taxon>Kitasatosporales</taxon>
        <taxon>Streptomycetaceae</taxon>
        <taxon>Streptomyces</taxon>
    </lineage>
</organism>
<proteinExistence type="predicted"/>
<accession>A0ABW9HVR9</accession>
<dbReference type="Proteomes" id="UP001631957">
    <property type="component" value="Unassembled WGS sequence"/>
</dbReference>
<dbReference type="EMBL" id="JBJVNI010000010">
    <property type="protein sequence ID" value="MFM9611100.1"/>
    <property type="molecule type" value="Genomic_DNA"/>
</dbReference>
<name>A0ABW9HVR9_9ACTN</name>
<sequence length="282" mass="31279">MTTDANDLEVPCTASESYRRELNRQRILAGLSFGQLAAIVKYSKPHVYGVEMGTRPPLPPISEKFDAAFGTGVLFQGMYAAILRERPLKRFDHCLALEAKAVRIQAYGATLVPGLLQTEAYMRALFLRDHPSAAPEEVDRFIAKRLSRQEILHGDTRPEYWAILDEAVLRRAVGGPAVMREQLAALLALVDTPRTTIQVIPFDVGAYEGMNGTLILLTLPDHSVTVYQEASGIGESFDDRGTVRRRLRDYDRMKARALSPEASAAMIEAAMETFTPCEPPQT</sequence>
<protein>
    <submittedName>
        <fullName evidence="2">DUF5753 domain-containing protein</fullName>
    </submittedName>
</protein>
<feature type="domain" description="DUF5753" evidence="1">
    <location>
        <begin position="93"/>
        <end position="268"/>
    </location>
</feature>
<reference evidence="2 3" key="1">
    <citation type="submission" date="2024-12" db="EMBL/GenBank/DDBJ databases">
        <title>Forecasting of Potato common scab and diversities of Pathogenic streptomyces spp. in china.</title>
        <authorList>
            <person name="Handique U."/>
            <person name="Wu J."/>
        </authorList>
    </citation>
    <scope>NUCLEOTIDE SEQUENCE [LARGE SCALE GENOMIC DNA]</scope>
    <source>
        <strain evidence="2 3">ZRIMU1530</strain>
    </source>
</reference>
<dbReference type="InterPro" id="IPR043917">
    <property type="entry name" value="DUF5753"/>
</dbReference>
<dbReference type="RefSeq" id="WP_055720031.1">
    <property type="nucleotide sequence ID" value="NZ_JBJVNI010000010.1"/>
</dbReference>
<gene>
    <name evidence="2" type="ORF">ACKI18_20615</name>
</gene>
<evidence type="ECO:0000259" key="1">
    <source>
        <dbReference type="Pfam" id="PF19054"/>
    </source>
</evidence>
<keyword evidence="3" id="KW-1185">Reference proteome</keyword>